<keyword evidence="3 11" id="KW-0328">Glycosyltransferase</keyword>
<dbReference type="InterPro" id="IPR001182">
    <property type="entry name" value="FtsW/RodA"/>
</dbReference>
<dbReference type="Proteomes" id="UP000189670">
    <property type="component" value="Unassembled WGS sequence"/>
</dbReference>
<dbReference type="NCBIfam" id="TIGR02210">
    <property type="entry name" value="rodA_shape"/>
    <property type="match status" value="1"/>
</dbReference>
<evidence type="ECO:0000256" key="3">
    <source>
        <dbReference type="ARBA" id="ARBA00022676"/>
    </source>
</evidence>
<evidence type="ECO:0000256" key="8">
    <source>
        <dbReference type="ARBA" id="ARBA00022989"/>
    </source>
</evidence>
<keyword evidence="6 11" id="KW-0133">Cell shape</keyword>
<dbReference type="GO" id="GO:0051301">
    <property type="term" value="P:cell division"/>
    <property type="evidence" value="ECO:0007669"/>
    <property type="project" value="InterPro"/>
</dbReference>
<dbReference type="InterPro" id="IPR011923">
    <property type="entry name" value="RodA/MrdB"/>
</dbReference>
<feature type="transmembrane region" description="Helical" evidence="11">
    <location>
        <begin position="21"/>
        <end position="45"/>
    </location>
</feature>
<dbReference type="EC" id="2.4.99.28" evidence="11"/>
<evidence type="ECO:0000256" key="2">
    <source>
        <dbReference type="ARBA" id="ARBA00022475"/>
    </source>
</evidence>
<accession>A0A1V1P3A0</accession>
<sequence length="380" mass="42447">MPESTKTGIMFDRRLIQCFDWGLLFLTLILLGIGLVALCSAVFSAKFNFEAVKTPLLMKQLFAIGTGMCLMAMVLFIDYRHLDRWSYVIYFVSLLLLIFVLYHGRVVAGSRRWIVMGMLRFQPSELAKIAVIIVLGHYYSRIITDQGLSFKDLLIPLILTGLPCLFVLKQPDLGTSALIFLNASSITWFVKVKKRTLIAIFVILLICLPLGWFSLKDYQQARIKSFLNPSSDPLGSGYHVIQSKIAIGSGQLLGKGFLKGTQNDLAFLPEQHTDFIFSVLAEEWGFVGSITVIIMYLMLILWILYVANSSKDIFSKTVSVGICAMIFWQVVINIGMVMGLMPVVGVTLPFISYGGSSIVTSLIGIGIVLNISMRRYKFDA</sequence>
<evidence type="ECO:0000256" key="11">
    <source>
        <dbReference type="HAMAP-Rule" id="MF_02079"/>
    </source>
</evidence>
<dbReference type="GO" id="GO:0071555">
    <property type="term" value="P:cell wall organization"/>
    <property type="evidence" value="ECO:0007669"/>
    <property type="project" value="UniProtKB-KW"/>
</dbReference>
<evidence type="ECO:0000256" key="10">
    <source>
        <dbReference type="ARBA" id="ARBA00023316"/>
    </source>
</evidence>
<keyword evidence="10 11" id="KW-0961">Cell wall biogenesis/degradation</keyword>
<dbReference type="EMBL" id="ATBP01000687">
    <property type="protein sequence ID" value="ETR69278.1"/>
    <property type="molecule type" value="Genomic_DNA"/>
</dbReference>
<dbReference type="GO" id="GO:0009252">
    <property type="term" value="P:peptidoglycan biosynthetic process"/>
    <property type="evidence" value="ECO:0007669"/>
    <property type="project" value="UniProtKB-UniRule"/>
</dbReference>
<comment type="function">
    <text evidence="11">Peptidoglycan polymerase that is essential for cell wall elongation.</text>
</comment>
<comment type="pathway">
    <text evidence="11">Cell wall biogenesis; peptidoglycan biosynthesis.</text>
</comment>
<dbReference type="Pfam" id="PF01098">
    <property type="entry name" value="FTSW_RODA_SPOVE"/>
    <property type="match status" value="1"/>
</dbReference>
<proteinExistence type="inferred from homology"/>
<dbReference type="GO" id="GO:0005886">
    <property type="term" value="C:plasma membrane"/>
    <property type="evidence" value="ECO:0007669"/>
    <property type="project" value="UniProtKB-SubCell"/>
</dbReference>
<comment type="subcellular location">
    <subcellularLocation>
        <location evidence="11">Cell membrane</location>
        <topology evidence="11">Multi-pass membrane protein</topology>
    </subcellularLocation>
    <subcellularLocation>
        <location evidence="1">Membrane</location>
        <topology evidence="1">Multi-pass membrane protein</topology>
    </subcellularLocation>
</comment>
<gene>
    <name evidence="11" type="primary">rodA</name>
    <name evidence="12" type="ORF">OMM_04029</name>
</gene>
<keyword evidence="7 11" id="KW-0573">Peptidoglycan synthesis</keyword>
<feature type="transmembrane region" description="Helical" evidence="11">
    <location>
        <begin position="174"/>
        <end position="190"/>
    </location>
</feature>
<feature type="transmembrane region" description="Helical" evidence="11">
    <location>
        <begin position="284"/>
        <end position="306"/>
    </location>
</feature>
<feature type="transmembrane region" description="Helical" evidence="11">
    <location>
        <begin position="88"/>
        <end position="106"/>
    </location>
</feature>
<reference evidence="13" key="1">
    <citation type="submission" date="2012-11" db="EMBL/GenBank/DDBJ databases">
        <authorList>
            <person name="Lucero-Rivera Y.E."/>
            <person name="Tovar-Ramirez D."/>
        </authorList>
    </citation>
    <scope>NUCLEOTIDE SEQUENCE [LARGE SCALE GENOMIC DNA]</scope>
    <source>
        <strain evidence="13">Araruama</strain>
    </source>
</reference>
<dbReference type="GO" id="GO:0008360">
    <property type="term" value="P:regulation of cell shape"/>
    <property type="evidence" value="ECO:0007669"/>
    <property type="project" value="UniProtKB-KW"/>
</dbReference>
<comment type="caution">
    <text evidence="12">The sequence shown here is derived from an EMBL/GenBank/DDBJ whole genome shotgun (WGS) entry which is preliminary data.</text>
</comment>
<keyword evidence="9 11" id="KW-0472">Membrane</keyword>
<organism evidence="12 13">
    <name type="scientific">Candidatus Magnetoglobus multicellularis str. Araruama</name>
    <dbReference type="NCBI Taxonomy" id="890399"/>
    <lineage>
        <taxon>Bacteria</taxon>
        <taxon>Pseudomonadati</taxon>
        <taxon>Thermodesulfobacteriota</taxon>
        <taxon>Desulfobacteria</taxon>
        <taxon>Desulfobacterales</taxon>
        <taxon>Desulfobacteraceae</taxon>
        <taxon>Candidatus Magnetoglobus</taxon>
    </lineage>
</organism>
<evidence type="ECO:0000256" key="4">
    <source>
        <dbReference type="ARBA" id="ARBA00022679"/>
    </source>
</evidence>
<evidence type="ECO:0000256" key="1">
    <source>
        <dbReference type="ARBA" id="ARBA00004141"/>
    </source>
</evidence>
<name>A0A1V1P3A0_9BACT</name>
<keyword evidence="5 11" id="KW-0812">Transmembrane</keyword>
<evidence type="ECO:0000313" key="13">
    <source>
        <dbReference type="Proteomes" id="UP000189670"/>
    </source>
</evidence>
<dbReference type="AlphaFoldDB" id="A0A1V1P3A0"/>
<feature type="transmembrane region" description="Helical" evidence="11">
    <location>
        <begin position="350"/>
        <end position="371"/>
    </location>
</feature>
<keyword evidence="4 11" id="KW-0808">Transferase</keyword>
<keyword evidence="8 11" id="KW-1133">Transmembrane helix</keyword>
<feature type="transmembrane region" description="Helical" evidence="11">
    <location>
        <begin position="318"/>
        <end position="344"/>
    </location>
</feature>
<dbReference type="PANTHER" id="PTHR30474">
    <property type="entry name" value="CELL CYCLE PROTEIN"/>
    <property type="match status" value="1"/>
</dbReference>
<dbReference type="NCBIfam" id="NF037961">
    <property type="entry name" value="RodA_shape"/>
    <property type="match status" value="1"/>
</dbReference>
<dbReference type="HAMAP" id="MF_02079">
    <property type="entry name" value="PGT_RodA"/>
    <property type="match status" value="1"/>
</dbReference>
<evidence type="ECO:0000313" key="12">
    <source>
        <dbReference type="EMBL" id="ETR69278.1"/>
    </source>
</evidence>
<protein>
    <recommendedName>
        <fullName evidence="11">Peptidoglycan glycosyltransferase RodA</fullName>
        <shortName evidence="11">PGT</shortName>
        <ecNumber evidence="11">2.4.99.28</ecNumber>
    </recommendedName>
    <alternativeName>
        <fullName evidence="11">Cell elongation protein RodA</fullName>
    </alternativeName>
    <alternativeName>
        <fullName evidence="11">Cell wall polymerase</fullName>
    </alternativeName>
    <alternativeName>
        <fullName evidence="11">Peptidoglycan polymerase</fullName>
        <shortName evidence="11">PG polymerase</shortName>
    </alternativeName>
</protein>
<evidence type="ECO:0000256" key="9">
    <source>
        <dbReference type="ARBA" id="ARBA00023136"/>
    </source>
</evidence>
<dbReference type="PANTHER" id="PTHR30474:SF1">
    <property type="entry name" value="PEPTIDOGLYCAN GLYCOSYLTRANSFERASE MRDB"/>
    <property type="match status" value="1"/>
</dbReference>
<evidence type="ECO:0000256" key="6">
    <source>
        <dbReference type="ARBA" id="ARBA00022960"/>
    </source>
</evidence>
<keyword evidence="2 11" id="KW-1003">Cell membrane</keyword>
<comment type="catalytic activity">
    <reaction evidence="11">
        <text>[GlcNAc-(1-&gt;4)-Mur2Ac(oyl-L-Ala-gamma-D-Glu-L-Lys-D-Ala-D-Ala)](n)-di-trans,octa-cis-undecaprenyl diphosphate + beta-D-GlcNAc-(1-&gt;4)-Mur2Ac(oyl-L-Ala-gamma-D-Glu-L-Lys-D-Ala-D-Ala)-di-trans,octa-cis-undecaprenyl diphosphate = [GlcNAc-(1-&gt;4)-Mur2Ac(oyl-L-Ala-gamma-D-Glu-L-Lys-D-Ala-D-Ala)](n+1)-di-trans,octa-cis-undecaprenyl diphosphate + di-trans,octa-cis-undecaprenyl diphosphate + H(+)</text>
        <dbReference type="Rhea" id="RHEA:23708"/>
        <dbReference type="Rhea" id="RHEA-COMP:9602"/>
        <dbReference type="Rhea" id="RHEA-COMP:9603"/>
        <dbReference type="ChEBI" id="CHEBI:15378"/>
        <dbReference type="ChEBI" id="CHEBI:58405"/>
        <dbReference type="ChEBI" id="CHEBI:60033"/>
        <dbReference type="ChEBI" id="CHEBI:78435"/>
        <dbReference type="EC" id="2.4.99.28"/>
    </reaction>
</comment>
<evidence type="ECO:0000256" key="7">
    <source>
        <dbReference type="ARBA" id="ARBA00022984"/>
    </source>
</evidence>
<dbReference type="UniPathway" id="UPA00219"/>
<comment type="similarity">
    <text evidence="11">Belongs to the SEDS family. MrdB/RodA subfamily.</text>
</comment>
<dbReference type="GO" id="GO:0032153">
    <property type="term" value="C:cell division site"/>
    <property type="evidence" value="ECO:0007669"/>
    <property type="project" value="TreeGrafter"/>
</dbReference>
<dbReference type="PROSITE" id="PS00428">
    <property type="entry name" value="FTSW_RODA_SPOVE"/>
    <property type="match status" value="1"/>
</dbReference>
<evidence type="ECO:0000256" key="5">
    <source>
        <dbReference type="ARBA" id="ARBA00022692"/>
    </source>
</evidence>
<feature type="transmembrane region" description="Helical" evidence="11">
    <location>
        <begin position="197"/>
        <end position="215"/>
    </location>
</feature>
<feature type="transmembrane region" description="Helical" evidence="11">
    <location>
        <begin position="57"/>
        <end position="76"/>
    </location>
</feature>
<dbReference type="InterPro" id="IPR018365">
    <property type="entry name" value="Cell_cycle_FtsW-rel_CS"/>
</dbReference>
<dbReference type="GO" id="GO:0008955">
    <property type="term" value="F:peptidoglycan glycosyltransferase activity"/>
    <property type="evidence" value="ECO:0007669"/>
    <property type="project" value="UniProtKB-UniRule"/>
</dbReference>
<dbReference type="GO" id="GO:0015648">
    <property type="term" value="F:lipid-linked peptidoglycan transporter activity"/>
    <property type="evidence" value="ECO:0007669"/>
    <property type="project" value="TreeGrafter"/>
</dbReference>